<keyword evidence="2" id="KW-1185">Reference proteome</keyword>
<evidence type="ECO:0000313" key="1">
    <source>
        <dbReference type="EMBL" id="KAK5611633.1"/>
    </source>
</evidence>
<dbReference type="AlphaFoldDB" id="A0AAV9RRH6"/>
<reference evidence="1 2" key="1">
    <citation type="submission" date="2021-06" db="EMBL/GenBank/DDBJ databases">
        <authorList>
            <person name="Palmer J.M."/>
        </authorList>
    </citation>
    <scope>NUCLEOTIDE SEQUENCE [LARGE SCALE GENOMIC DNA]</scope>
    <source>
        <strain evidence="1 2">MEX-2019</strain>
        <tissue evidence="1">Muscle</tissue>
    </source>
</reference>
<dbReference type="EMBL" id="JAHHUM010001468">
    <property type="protein sequence ID" value="KAK5611633.1"/>
    <property type="molecule type" value="Genomic_DNA"/>
</dbReference>
<comment type="caution">
    <text evidence="1">The sequence shown here is derived from an EMBL/GenBank/DDBJ whole genome shotgun (WGS) entry which is preliminary data.</text>
</comment>
<sequence>MDQTFPLRRREIVEAGPPVKTLKEWWPALFMQRQKPDVKVMPLVVPRGLPVLLGGDPSDFYINLRG</sequence>
<evidence type="ECO:0000313" key="2">
    <source>
        <dbReference type="Proteomes" id="UP001311232"/>
    </source>
</evidence>
<name>A0AAV9RRH6_9TELE</name>
<accession>A0AAV9RRH6</accession>
<dbReference type="Proteomes" id="UP001311232">
    <property type="component" value="Unassembled WGS sequence"/>
</dbReference>
<gene>
    <name evidence="1" type="ORF">CRENBAI_013638</name>
</gene>
<protein>
    <submittedName>
        <fullName evidence="1">Uncharacterized protein</fullName>
    </submittedName>
</protein>
<proteinExistence type="predicted"/>
<organism evidence="1 2">
    <name type="scientific">Crenichthys baileyi</name>
    <name type="common">White River springfish</name>
    <dbReference type="NCBI Taxonomy" id="28760"/>
    <lineage>
        <taxon>Eukaryota</taxon>
        <taxon>Metazoa</taxon>
        <taxon>Chordata</taxon>
        <taxon>Craniata</taxon>
        <taxon>Vertebrata</taxon>
        <taxon>Euteleostomi</taxon>
        <taxon>Actinopterygii</taxon>
        <taxon>Neopterygii</taxon>
        <taxon>Teleostei</taxon>
        <taxon>Neoteleostei</taxon>
        <taxon>Acanthomorphata</taxon>
        <taxon>Ovalentaria</taxon>
        <taxon>Atherinomorphae</taxon>
        <taxon>Cyprinodontiformes</taxon>
        <taxon>Goodeidae</taxon>
        <taxon>Crenichthys</taxon>
    </lineage>
</organism>